<dbReference type="Proteomes" id="UP001056120">
    <property type="component" value="Linkage Group LG18"/>
</dbReference>
<organism evidence="1 2">
    <name type="scientific">Smallanthus sonchifolius</name>
    <dbReference type="NCBI Taxonomy" id="185202"/>
    <lineage>
        <taxon>Eukaryota</taxon>
        <taxon>Viridiplantae</taxon>
        <taxon>Streptophyta</taxon>
        <taxon>Embryophyta</taxon>
        <taxon>Tracheophyta</taxon>
        <taxon>Spermatophyta</taxon>
        <taxon>Magnoliopsida</taxon>
        <taxon>eudicotyledons</taxon>
        <taxon>Gunneridae</taxon>
        <taxon>Pentapetalae</taxon>
        <taxon>asterids</taxon>
        <taxon>campanulids</taxon>
        <taxon>Asterales</taxon>
        <taxon>Asteraceae</taxon>
        <taxon>Asteroideae</taxon>
        <taxon>Heliantheae alliance</taxon>
        <taxon>Millerieae</taxon>
        <taxon>Smallanthus</taxon>
    </lineage>
</organism>
<reference evidence="2" key="1">
    <citation type="journal article" date="2022" name="Mol. Ecol. Resour.">
        <title>The genomes of chicory, endive, great burdock and yacon provide insights into Asteraceae palaeo-polyploidization history and plant inulin production.</title>
        <authorList>
            <person name="Fan W."/>
            <person name="Wang S."/>
            <person name="Wang H."/>
            <person name="Wang A."/>
            <person name="Jiang F."/>
            <person name="Liu H."/>
            <person name="Zhao H."/>
            <person name="Xu D."/>
            <person name="Zhang Y."/>
        </authorList>
    </citation>
    <scope>NUCLEOTIDE SEQUENCE [LARGE SCALE GENOMIC DNA]</scope>
    <source>
        <strain evidence="2">cv. Yunnan</strain>
    </source>
</reference>
<accession>A0ACB9EA37</accession>
<comment type="caution">
    <text evidence="1">The sequence shown here is derived from an EMBL/GenBank/DDBJ whole genome shotgun (WGS) entry which is preliminary data.</text>
</comment>
<protein>
    <submittedName>
        <fullName evidence="1">Uncharacterized protein</fullName>
    </submittedName>
</protein>
<name>A0ACB9EA37_9ASTR</name>
<gene>
    <name evidence="1" type="ORF">L1987_55575</name>
</gene>
<keyword evidence="2" id="KW-1185">Reference proteome</keyword>
<dbReference type="EMBL" id="CM042035">
    <property type="protein sequence ID" value="KAI3755769.1"/>
    <property type="molecule type" value="Genomic_DNA"/>
</dbReference>
<evidence type="ECO:0000313" key="2">
    <source>
        <dbReference type="Proteomes" id="UP001056120"/>
    </source>
</evidence>
<sequence>MSLTRWAQDSIKEGRMKHIIDSDIRDEISPNCLKGFVQIAERCLDEGPEHRPAMAEVVSILESLLNLQERTNNLLLAADSIESEHSIYTSTSAVEWSEPCHRSLDEEGWVFPSCDSIKEGHLKHVIDSDIRDEISPECLNRFVQIVERCLDKHPKHRPTMAEVVSTLESVLNLQEKTNNLLQAAWKTRFGRKVDKFSITATNKHSGMEFGFRIPKKRKLLMLREKILQQNEAKSFINFPIKILQLKINCFGKKPIDREIMEDGINLSTYFVRETKENRLREIVDPHVLEAATDEQLSAACDLVHRCLEPLGGNRPSMKEVTMELQRIRKLGKTSPG</sequence>
<proteinExistence type="predicted"/>
<evidence type="ECO:0000313" key="1">
    <source>
        <dbReference type="EMBL" id="KAI3755769.1"/>
    </source>
</evidence>
<reference evidence="1 2" key="2">
    <citation type="journal article" date="2022" name="Mol. Ecol. Resour.">
        <title>The genomes of chicory, endive, great burdock and yacon provide insights into Asteraceae paleo-polyploidization history and plant inulin production.</title>
        <authorList>
            <person name="Fan W."/>
            <person name="Wang S."/>
            <person name="Wang H."/>
            <person name="Wang A."/>
            <person name="Jiang F."/>
            <person name="Liu H."/>
            <person name="Zhao H."/>
            <person name="Xu D."/>
            <person name="Zhang Y."/>
        </authorList>
    </citation>
    <scope>NUCLEOTIDE SEQUENCE [LARGE SCALE GENOMIC DNA]</scope>
    <source>
        <strain evidence="2">cv. Yunnan</strain>
        <tissue evidence="1">Leaves</tissue>
    </source>
</reference>